<name>A0A0F6W0B9_9BACT</name>
<feature type="transmembrane region" description="Helical" evidence="5">
    <location>
        <begin position="276"/>
        <end position="297"/>
    </location>
</feature>
<evidence type="ECO:0000256" key="5">
    <source>
        <dbReference type="SAM" id="Phobius"/>
    </source>
</evidence>
<dbReference type="PIRSF" id="PIRSF006060">
    <property type="entry name" value="AA_transporter"/>
    <property type="match status" value="1"/>
</dbReference>
<dbReference type="Gene3D" id="1.20.1740.10">
    <property type="entry name" value="Amino acid/polyamine transporter I"/>
    <property type="match status" value="1"/>
</dbReference>
<dbReference type="Pfam" id="PF13520">
    <property type="entry name" value="AA_permease_2"/>
    <property type="match status" value="1"/>
</dbReference>
<evidence type="ECO:0000313" key="7">
    <source>
        <dbReference type="Proteomes" id="UP000034883"/>
    </source>
</evidence>
<dbReference type="AlphaFoldDB" id="A0A0F6W0B9"/>
<feature type="transmembrane region" description="Helical" evidence="5">
    <location>
        <begin position="42"/>
        <end position="66"/>
    </location>
</feature>
<feature type="transmembrane region" description="Helical" evidence="5">
    <location>
        <begin position="384"/>
        <end position="403"/>
    </location>
</feature>
<dbReference type="PANTHER" id="PTHR11785:SF512">
    <property type="entry name" value="SOBREMESA, ISOFORM B"/>
    <property type="match status" value="1"/>
</dbReference>
<keyword evidence="3 5" id="KW-1133">Transmembrane helix</keyword>
<accession>A0A0F6W0B9</accession>
<dbReference type="InterPro" id="IPR002293">
    <property type="entry name" value="AA/rel_permease1"/>
</dbReference>
<keyword evidence="4 5" id="KW-0472">Membrane</keyword>
<dbReference type="GO" id="GO:0015179">
    <property type="term" value="F:L-amino acid transmembrane transporter activity"/>
    <property type="evidence" value="ECO:0007669"/>
    <property type="project" value="TreeGrafter"/>
</dbReference>
<feature type="transmembrane region" description="Helical" evidence="5">
    <location>
        <begin position="229"/>
        <end position="250"/>
    </location>
</feature>
<feature type="transmembrane region" description="Helical" evidence="5">
    <location>
        <begin position="12"/>
        <end position="36"/>
    </location>
</feature>
<dbReference type="KEGG" id="samy:DB32_001374"/>
<feature type="transmembrane region" description="Helical" evidence="5">
    <location>
        <begin position="127"/>
        <end position="144"/>
    </location>
</feature>
<gene>
    <name evidence="6" type="ORF">DB32_001374</name>
</gene>
<dbReference type="STRING" id="927083.DB32_001374"/>
<proteinExistence type="predicted"/>
<protein>
    <submittedName>
        <fullName evidence="6">Amino acid permease family protein</fullName>
    </submittedName>
</protein>
<reference evidence="6 7" key="1">
    <citation type="submission" date="2015-03" db="EMBL/GenBank/DDBJ databases">
        <title>Genome assembly of Sandaracinus amylolyticus DSM 53668.</title>
        <authorList>
            <person name="Sharma G."/>
            <person name="Subramanian S."/>
        </authorList>
    </citation>
    <scope>NUCLEOTIDE SEQUENCE [LARGE SCALE GENOMIC DNA]</scope>
    <source>
        <strain evidence="6 7">DSM 53668</strain>
    </source>
</reference>
<keyword evidence="7" id="KW-1185">Reference proteome</keyword>
<feature type="transmembrane region" description="Helical" evidence="5">
    <location>
        <begin position="156"/>
        <end position="173"/>
    </location>
</feature>
<evidence type="ECO:0000256" key="1">
    <source>
        <dbReference type="ARBA" id="ARBA00004141"/>
    </source>
</evidence>
<dbReference type="EMBL" id="CP011125">
    <property type="protein sequence ID" value="AKF04225.1"/>
    <property type="molecule type" value="Genomic_DNA"/>
</dbReference>
<feature type="transmembrane region" description="Helical" evidence="5">
    <location>
        <begin position="329"/>
        <end position="346"/>
    </location>
</feature>
<dbReference type="GO" id="GO:0016020">
    <property type="term" value="C:membrane"/>
    <property type="evidence" value="ECO:0007669"/>
    <property type="project" value="UniProtKB-SubCell"/>
</dbReference>
<organism evidence="6 7">
    <name type="scientific">Sandaracinus amylolyticus</name>
    <dbReference type="NCBI Taxonomy" id="927083"/>
    <lineage>
        <taxon>Bacteria</taxon>
        <taxon>Pseudomonadati</taxon>
        <taxon>Myxococcota</taxon>
        <taxon>Polyangia</taxon>
        <taxon>Polyangiales</taxon>
        <taxon>Sandaracinaceae</taxon>
        <taxon>Sandaracinus</taxon>
    </lineage>
</organism>
<evidence type="ECO:0000256" key="4">
    <source>
        <dbReference type="ARBA" id="ARBA00023136"/>
    </source>
</evidence>
<feature type="transmembrane region" description="Helical" evidence="5">
    <location>
        <begin position="409"/>
        <end position="430"/>
    </location>
</feature>
<comment type="subcellular location">
    <subcellularLocation>
        <location evidence="1">Membrane</location>
        <topology evidence="1">Multi-pass membrane protein</topology>
    </subcellularLocation>
</comment>
<feature type="transmembrane region" description="Helical" evidence="5">
    <location>
        <begin position="87"/>
        <end position="115"/>
    </location>
</feature>
<dbReference type="Proteomes" id="UP000034883">
    <property type="component" value="Chromosome"/>
</dbReference>
<evidence type="ECO:0000313" key="6">
    <source>
        <dbReference type="EMBL" id="AKF04225.1"/>
    </source>
</evidence>
<sequence>MMTHARGRRISARTATMLVIASTIGTGAFTTTGLLLDDLGGAMPVMIVWALGGVLAMCGALAYGELTAAMPENGGEYALLSRIYHPAVGFVSGWISLVVGFSAPMAAAAIAFGAYLEPLVPGVDSKLWAIGLILVFSGVHATGARGGARFQDAITALELGLVALLAIVGLALGEPSRALELGRGSLGGLATSGRLAVGLVWVSFSYTGWNAVAYVAGEVKDPERTLPRALLGGTAVVTCLYVALNAAFLASAPPSVLAGEVDVAQVAARHLLGPEVGVVVGAVVAVGLATTVGAIAITGPRVYEQMGLDHPRLAWLTTSRAGARGPVRASVLQTGIALALAATATFDALLTYIGFTLAISNALTLAGVFVMRAREPAMSRPYRAWGHPWTTAVAIALSVWMTVHTLWQRPIAALVGLATIVIGLLLYVVLSERSDLGGRVTRAA</sequence>
<feature type="transmembrane region" description="Helical" evidence="5">
    <location>
        <begin position="193"/>
        <end position="217"/>
    </location>
</feature>
<dbReference type="PANTHER" id="PTHR11785">
    <property type="entry name" value="AMINO ACID TRANSPORTER"/>
    <property type="match status" value="1"/>
</dbReference>
<evidence type="ECO:0000256" key="2">
    <source>
        <dbReference type="ARBA" id="ARBA00022692"/>
    </source>
</evidence>
<feature type="transmembrane region" description="Helical" evidence="5">
    <location>
        <begin position="352"/>
        <end position="372"/>
    </location>
</feature>
<keyword evidence="2 5" id="KW-0812">Transmembrane</keyword>
<dbReference type="InterPro" id="IPR050598">
    <property type="entry name" value="AminoAcid_Transporter"/>
</dbReference>
<evidence type="ECO:0000256" key="3">
    <source>
        <dbReference type="ARBA" id="ARBA00022989"/>
    </source>
</evidence>